<dbReference type="Proteomes" id="UP001153365">
    <property type="component" value="Unassembled WGS sequence"/>
</dbReference>
<gene>
    <name evidence="2" type="ORF">PPACK8108_LOCUS17289</name>
</gene>
<protein>
    <submittedName>
        <fullName evidence="2">Uncharacterized protein</fullName>
    </submittedName>
</protein>
<evidence type="ECO:0000256" key="1">
    <source>
        <dbReference type="SAM" id="MobiDB-lite"/>
    </source>
</evidence>
<dbReference type="AlphaFoldDB" id="A0AAV0BBH9"/>
<comment type="caution">
    <text evidence="2">The sequence shown here is derived from an EMBL/GenBank/DDBJ whole genome shotgun (WGS) entry which is preliminary data.</text>
</comment>
<reference evidence="2" key="1">
    <citation type="submission" date="2022-06" db="EMBL/GenBank/DDBJ databases">
        <authorList>
            <consortium name="SYNGENTA / RWTH Aachen University"/>
        </authorList>
    </citation>
    <scope>NUCLEOTIDE SEQUENCE</scope>
</reference>
<feature type="non-terminal residue" evidence="2">
    <location>
        <position position="151"/>
    </location>
</feature>
<evidence type="ECO:0000313" key="3">
    <source>
        <dbReference type="Proteomes" id="UP001153365"/>
    </source>
</evidence>
<sequence length="151" mass="16248">MRQLGQQGARHPKAVVLVSPPPLPGHGTSADAEGETNPNYALSPGVPLQRILPPCHQSSVIPSPIPPTLLKKKEYHHLTLLGGFLGTNPYGPRAYIGMPSQASSPELPGPFCQPGYATQNGLRLLNLYWILSSSRKSQLLDAKFATLIRPV</sequence>
<dbReference type="EMBL" id="CALTRL010004826">
    <property type="protein sequence ID" value="CAH7683653.1"/>
    <property type="molecule type" value="Genomic_DNA"/>
</dbReference>
<proteinExistence type="predicted"/>
<organism evidence="2 3">
    <name type="scientific">Phakopsora pachyrhizi</name>
    <name type="common">Asian soybean rust disease fungus</name>
    <dbReference type="NCBI Taxonomy" id="170000"/>
    <lineage>
        <taxon>Eukaryota</taxon>
        <taxon>Fungi</taxon>
        <taxon>Dikarya</taxon>
        <taxon>Basidiomycota</taxon>
        <taxon>Pucciniomycotina</taxon>
        <taxon>Pucciniomycetes</taxon>
        <taxon>Pucciniales</taxon>
        <taxon>Phakopsoraceae</taxon>
        <taxon>Phakopsora</taxon>
    </lineage>
</organism>
<keyword evidence="3" id="KW-1185">Reference proteome</keyword>
<name>A0AAV0BBH9_PHAPC</name>
<feature type="region of interest" description="Disordered" evidence="1">
    <location>
        <begin position="1"/>
        <end position="38"/>
    </location>
</feature>
<evidence type="ECO:0000313" key="2">
    <source>
        <dbReference type="EMBL" id="CAH7683653.1"/>
    </source>
</evidence>
<accession>A0AAV0BBH9</accession>